<evidence type="ECO:0000313" key="2">
    <source>
        <dbReference type="Proteomes" id="UP000515626"/>
    </source>
</evidence>
<accession>A0A7D5JQ66</accession>
<dbReference type="EMBL" id="MT682706">
    <property type="protein sequence ID" value="QLF80574.1"/>
    <property type="molecule type" value="Genomic_DNA"/>
</dbReference>
<dbReference type="Proteomes" id="UP000515626">
    <property type="component" value="Segment"/>
</dbReference>
<sequence>MLKLEHVNFPITFNSHGNGEITFNTKDYGLWADGEVSTIDLDHFIKQHNIKNPNNSRKKDYYYYSISNEQNTHNTSIQYAPIENMPIGATLKGVQLDVESWLEITIEPKSIEVCEDVVKLTSHHGTIGNKTENRGISIKRGTLVRYDVK</sequence>
<name>A0A7D5JQ66_9CAUD</name>
<protein>
    <submittedName>
        <fullName evidence="1">Uncharacterized protein</fullName>
    </submittedName>
</protein>
<gene>
    <name evidence="1" type="ORF">FP_0043</name>
</gene>
<keyword evidence="2" id="KW-1185">Reference proteome</keyword>
<reference evidence="1 2" key="1">
    <citation type="submission" date="2020-06" db="EMBL/GenBank/DDBJ databases">
        <title>Complete genome sequences of eight phages infecting swine Enterotoxigenic Escherichia coli.</title>
        <authorList>
            <person name="Ferreira A."/>
            <person name="Oliveira H."/>
            <person name="Silva D."/>
            <person name="Almeida C."/>
            <person name="Burgan J."/>
            <person name="Azered J."/>
            <person name="Oliveira A."/>
        </authorList>
    </citation>
    <scope>NUCLEOTIDE SEQUENCE [LARGE SCALE GENOMIC DNA]</scope>
</reference>
<proteinExistence type="predicted"/>
<organism evidence="1 2">
    <name type="scientific">Escherichia phage vB_EcoS_FP</name>
    <dbReference type="NCBI Taxonomy" id="2750857"/>
    <lineage>
        <taxon>Viruses</taxon>
        <taxon>Duplodnaviria</taxon>
        <taxon>Heunggongvirae</taxon>
        <taxon>Uroviricota</taxon>
        <taxon>Caudoviricetes</taxon>
        <taxon>Drexlerviridae</taxon>
        <taxon>Braunvirinae</taxon>
        <taxon>Veterinaerplatzvirus</taxon>
        <taxon>Veterinaerplatzvirus FP</taxon>
    </lineage>
</organism>
<evidence type="ECO:0000313" key="1">
    <source>
        <dbReference type="EMBL" id="QLF80574.1"/>
    </source>
</evidence>